<name>A0AAF3FRN9_9BILA</name>
<evidence type="ECO:0000256" key="1">
    <source>
        <dbReference type="ARBA" id="ARBA00004141"/>
    </source>
</evidence>
<comment type="subcellular location">
    <subcellularLocation>
        <location evidence="1">Membrane</location>
        <topology evidence="1">Multi-pass membrane protein</topology>
    </subcellularLocation>
</comment>
<feature type="transmembrane region" description="Helical" evidence="6">
    <location>
        <begin position="200"/>
        <end position="223"/>
    </location>
</feature>
<evidence type="ECO:0000313" key="8">
    <source>
        <dbReference type="WBParaSite" id="MBELARI_LOCUS9818"/>
    </source>
</evidence>
<reference evidence="8" key="1">
    <citation type="submission" date="2024-02" db="UniProtKB">
        <authorList>
            <consortium name="WormBaseParasite"/>
        </authorList>
    </citation>
    <scope>IDENTIFICATION</scope>
</reference>
<evidence type="ECO:0000313" key="7">
    <source>
        <dbReference type="Proteomes" id="UP000887575"/>
    </source>
</evidence>
<evidence type="ECO:0000256" key="6">
    <source>
        <dbReference type="SAM" id="Phobius"/>
    </source>
</evidence>
<accession>A0AAF3FRN9</accession>
<evidence type="ECO:0000256" key="2">
    <source>
        <dbReference type="ARBA" id="ARBA00006803"/>
    </source>
</evidence>
<sequence>MATTFSISQIGRIVLVLYQYRILNVTGIIWSDLPLIIASTWRLFVYCCAVCLLASVVSERIYATYFIVDYEKKRRIWLEIAHLAFSIIPSAATAWLFTSFSIHYKFYVFACAIAAVICGILWQSMTFFVLFYYNRRKLKSLLQTFEQRKYSLSVRFQYEENIRAFELLKPAIVIHGVFCIFAMTAYSLPILFYPMGAPEIELSICIFEGIANIYVIGLLLGMIHRQPIWRRKFVQKLSFIRRSVVEQEEIVKHFRKPEETEIYFRQLRNSWSK</sequence>
<organism evidence="7 8">
    <name type="scientific">Mesorhabditis belari</name>
    <dbReference type="NCBI Taxonomy" id="2138241"/>
    <lineage>
        <taxon>Eukaryota</taxon>
        <taxon>Metazoa</taxon>
        <taxon>Ecdysozoa</taxon>
        <taxon>Nematoda</taxon>
        <taxon>Chromadorea</taxon>
        <taxon>Rhabditida</taxon>
        <taxon>Rhabditina</taxon>
        <taxon>Rhabditomorpha</taxon>
        <taxon>Rhabditoidea</taxon>
        <taxon>Rhabditidae</taxon>
        <taxon>Mesorhabditinae</taxon>
        <taxon>Mesorhabditis</taxon>
    </lineage>
</organism>
<dbReference type="PANTHER" id="PTHR23128">
    <property type="entry name" value="SERPENTINE RECEPTOR, CLASS E (EPSILON)-RELATED"/>
    <property type="match status" value="1"/>
</dbReference>
<evidence type="ECO:0000256" key="5">
    <source>
        <dbReference type="ARBA" id="ARBA00023136"/>
    </source>
</evidence>
<feature type="transmembrane region" description="Helical" evidence="6">
    <location>
        <begin position="43"/>
        <end position="68"/>
    </location>
</feature>
<dbReference type="AlphaFoldDB" id="A0AAF3FRN9"/>
<dbReference type="WBParaSite" id="MBELARI_LOCUS9818">
    <property type="protein sequence ID" value="MBELARI_LOCUS9818"/>
    <property type="gene ID" value="MBELARI_LOCUS9818"/>
</dbReference>
<feature type="transmembrane region" description="Helical" evidence="6">
    <location>
        <begin position="106"/>
        <end position="133"/>
    </location>
</feature>
<keyword evidence="5 6" id="KW-0472">Membrane</keyword>
<dbReference type="GO" id="GO:0016020">
    <property type="term" value="C:membrane"/>
    <property type="evidence" value="ECO:0007669"/>
    <property type="project" value="UniProtKB-SubCell"/>
</dbReference>
<dbReference type="PANTHER" id="PTHR23128:SF132">
    <property type="entry name" value="SERPENTINE RECEPTOR, CLASS E (EPSILON)-RELATED"/>
    <property type="match status" value="1"/>
</dbReference>
<feature type="transmembrane region" description="Helical" evidence="6">
    <location>
        <begin position="12"/>
        <end position="31"/>
    </location>
</feature>
<evidence type="ECO:0000256" key="3">
    <source>
        <dbReference type="ARBA" id="ARBA00022692"/>
    </source>
</evidence>
<protein>
    <submittedName>
        <fullName evidence="8">Uncharacterized protein</fullName>
    </submittedName>
</protein>
<feature type="transmembrane region" description="Helical" evidence="6">
    <location>
        <begin position="172"/>
        <end position="194"/>
    </location>
</feature>
<evidence type="ECO:0000256" key="4">
    <source>
        <dbReference type="ARBA" id="ARBA00022989"/>
    </source>
</evidence>
<dbReference type="GO" id="GO:0007606">
    <property type="term" value="P:sensory perception of chemical stimulus"/>
    <property type="evidence" value="ECO:0007669"/>
    <property type="project" value="InterPro"/>
</dbReference>
<keyword evidence="7" id="KW-1185">Reference proteome</keyword>
<dbReference type="Pfam" id="PF03125">
    <property type="entry name" value="Sre"/>
    <property type="match status" value="1"/>
</dbReference>
<dbReference type="InterPro" id="IPR004151">
    <property type="entry name" value="7TM_GPCR_serpentine_rcpt_Sre"/>
</dbReference>
<comment type="similarity">
    <text evidence="2">Belongs to the nematode receptor-like protein sre family.</text>
</comment>
<feature type="transmembrane region" description="Helical" evidence="6">
    <location>
        <begin position="80"/>
        <end position="100"/>
    </location>
</feature>
<dbReference type="Proteomes" id="UP000887575">
    <property type="component" value="Unassembled WGS sequence"/>
</dbReference>
<keyword evidence="3 6" id="KW-0812">Transmembrane</keyword>
<proteinExistence type="inferred from homology"/>
<keyword evidence="4 6" id="KW-1133">Transmembrane helix</keyword>